<evidence type="ECO:0000256" key="10">
    <source>
        <dbReference type="ARBA" id="ARBA00045103"/>
    </source>
</evidence>
<organism evidence="15 16">
    <name type="scientific">Capronia coronata CBS 617.96</name>
    <dbReference type="NCBI Taxonomy" id="1182541"/>
    <lineage>
        <taxon>Eukaryota</taxon>
        <taxon>Fungi</taxon>
        <taxon>Dikarya</taxon>
        <taxon>Ascomycota</taxon>
        <taxon>Pezizomycotina</taxon>
        <taxon>Eurotiomycetes</taxon>
        <taxon>Chaetothyriomycetidae</taxon>
        <taxon>Chaetothyriales</taxon>
        <taxon>Herpotrichiellaceae</taxon>
        <taxon>Capronia</taxon>
    </lineage>
</organism>
<dbReference type="InterPro" id="IPR028098">
    <property type="entry name" value="Glyco_trans_4-like_N"/>
</dbReference>
<dbReference type="Proteomes" id="UP000019484">
    <property type="component" value="Unassembled WGS sequence"/>
</dbReference>
<feature type="domain" description="Glycosyl transferase family 1" evidence="13">
    <location>
        <begin position="320"/>
        <end position="417"/>
    </location>
</feature>
<dbReference type="HOGENOM" id="CLU_030619_0_0_1"/>
<evidence type="ECO:0000256" key="11">
    <source>
        <dbReference type="ARBA" id="ARBA00045104"/>
    </source>
</evidence>
<dbReference type="CDD" id="cd03805">
    <property type="entry name" value="GT4_ALG2-like"/>
    <property type="match status" value="1"/>
</dbReference>
<keyword evidence="5 12" id="KW-0808">Transferase</keyword>
<comment type="catalytic activity">
    <reaction evidence="11 12">
        <text>an alpha-D-Man-(1-&gt;3)-beta-D-Man-(1-&gt;4)-beta-D-GlcNAc-(1-&gt;4)-alpha-D-GlcNAc-diphospho-di-trans,poly-cis-dolichol + GDP-alpha-D-mannose = an alpha-D-Man-(1-&gt;3)-[alpha-D-Man-(1-&gt;6)]-beta-D-Man-(1-&gt;4)-beta-D-GlcNAc-(1-&gt;4)-alpha-D-GlcNAc-diphospho-di-trans,poly-cis-dolichol + GDP + H(+)</text>
        <dbReference type="Rhea" id="RHEA:29519"/>
        <dbReference type="Rhea" id="RHEA-COMP:19513"/>
        <dbReference type="Rhea" id="RHEA-COMP:19515"/>
        <dbReference type="ChEBI" id="CHEBI:15378"/>
        <dbReference type="ChEBI" id="CHEBI:57527"/>
        <dbReference type="ChEBI" id="CHEBI:58189"/>
        <dbReference type="ChEBI" id="CHEBI:132510"/>
        <dbReference type="ChEBI" id="CHEBI:132511"/>
        <dbReference type="EC" id="2.4.1.257"/>
    </reaction>
    <physiologicalReaction direction="left-to-right" evidence="11 12">
        <dbReference type="Rhea" id="RHEA:29520"/>
    </physiologicalReaction>
</comment>
<dbReference type="Pfam" id="PF00534">
    <property type="entry name" value="Glycos_transf_1"/>
    <property type="match status" value="2"/>
</dbReference>
<comment type="catalytic activity">
    <reaction evidence="10 12">
        <text>a beta-D-Man-(1-&gt;4)-beta-D-GlcNAc-(1-&gt;4)-alpha-D-GlcNAc-diphospho-di-trans,poly-cis-dolichol + GDP-alpha-D-mannose = an alpha-D-Man-(1-&gt;3)-beta-D-Man-(1-&gt;4)-beta-D-GlcNAc-(1-&gt;4)-alpha-D-GlcNAc-diphospho-di-trans,poly-cis-dolichol + GDP + H(+)</text>
        <dbReference type="Rhea" id="RHEA:29515"/>
        <dbReference type="Rhea" id="RHEA-COMP:19511"/>
        <dbReference type="Rhea" id="RHEA-COMP:19513"/>
        <dbReference type="ChEBI" id="CHEBI:15378"/>
        <dbReference type="ChEBI" id="CHEBI:57527"/>
        <dbReference type="ChEBI" id="CHEBI:58189"/>
        <dbReference type="ChEBI" id="CHEBI:58472"/>
        <dbReference type="ChEBI" id="CHEBI:132510"/>
        <dbReference type="EC" id="2.4.1.132"/>
    </reaction>
    <physiologicalReaction direction="left-to-right" evidence="10 12">
        <dbReference type="Rhea" id="RHEA:29516"/>
    </physiologicalReaction>
</comment>
<dbReference type="Pfam" id="PF13439">
    <property type="entry name" value="Glyco_transf_4"/>
    <property type="match status" value="1"/>
</dbReference>
<dbReference type="EC" id="2.4.1.257" evidence="12"/>
<feature type="transmembrane region" description="Helical" evidence="12">
    <location>
        <begin position="455"/>
        <end position="474"/>
    </location>
</feature>
<accession>W9YXL3</accession>
<comment type="similarity">
    <text evidence="12">Belongs to the glycosyltransferase group 1 family.</text>
</comment>
<keyword evidence="16" id="KW-1185">Reference proteome</keyword>
<comment type="caution">
    <text evidence="15">The sequence shown here is derived from an EMBL/GenBank/DDBJ whole genome shotgun (WGS) entry which is preliminary data.</text>
</comment>
<evidence type="ECO:0000256" key="4">
    <source>
        <dbReference type="ARBA" id="ARBA00022676"/>
    </source>
</evidence>
<name>W9YXL3_9EURO</name>
<dbReference type="SUPFAM" id="SSF53756">
    <property type="entry name" value="UDP-Glycosyltransferase/glycogen phosphorylase"/>
    <property type="match status" value="1"/>
</dbReference>
<evidence type="ECO:0000259" key="14">
    <source>
        <dbReference type="Pfam" id="PF13439"/>
    </source>
</evidence>
<dbReference type="GO" id="GO:0004378">
    <property type="term" value="F:GDP-Man:Man(1)GlcNAc(2)-PP-Dol alpha-1,3-mannosyltransferase activity"/>
    <property type="evidence" value="ECO:0007669"/>
    <property type="project" value="UniProtKB-UniRule"/>
</dbReference>
<protein>
    <recommendedName>
        <fullName evidence="12">Alpha-1,3/1,6-mannosyltransferase ALG2</fullName>
        <ecNumber evidence="12">2.4.1.132</ecNumber>
        <ecNumber evidence="12">2.4.1.257</ecNumber>
    </recommendedName>
    <alternativeName>
        <fullName evidence="12">GDP-Man:Man(1)GlcNAc(2)-PP-Dol alpha-1,3-mannosyltransferase</fullName>
    </alternativeName>
</protein>
<dbReference type="GeneID" id="19157693"/>
<evidence type="ECO:0000256" key="8">
    <source>
        <dbReference type="ARBA" id="ARBA00022989"/>
    </source>
</evidence>
<evidence type="ECO:0000259" key="13">
    <source>
        <dbReference type="Pfam" id="PF00534"/>
    </source>
</evidence>
<comment type="pathway">
    <text evidence="3 12">Protein modification; protein glycosylation.</text>
</comment>
<dbReference type="OrthoDB" id="448893at2759"/>
<evidence type="ECO:0000256" key="1">
    <source>
        <dbReference type="ARBA" id="ARBA00003142"/>
    </source>
</evidence>
<dbReference type="STRING" id="1182541.W9YXL3"/>
<evidence type="ECO:0000313" key="16">
    <source>
        <dbReference type="Proteomes" id="UP000019484"/>
    </source>
</evidence>
<dbReference type="eggNOG" id="KOG0853">
    <property type="taxonomic scope" value="Eukaryota"/>
</dbReference>
<evidence type="ECO:0000256" key="2">
    <source>
        <dbReference type="ARBA" id="ARBA00004586"/>
    </source>
</evidence>
<reference evidence="15 16" key="1">
    <citation type="submission" date="2013-03" db="EMBL/GenBank/DDBJ databases">
        <title>The Genome Sequence of Capronia coronata CBS 617.96.</title>
        <authorList>
            <consortium name="The Broad Institute Genomics Platform"/>
            <person name="Cuomo C."/>
            <person name="de Hoog S."/>
            <person name="Gorbushina A."/>
            <person name="Walker B."/>
            <person name="Young S.K."/>
            <person name="Zeng Q."/>
            <person name="Gargeya S."/>
            <person name="Fitzgerald M."/>
            <person name="Haas B."/>
            <person name="Abouelleil A."/>
            <person name="Allen A.W."/>
            <person name="Alvarado L."/>
            <person name="Arachchi H.M."/>
            <person name="Berlin A.M."/>
            <person name="Chapman S.B."/>
            <person name="Gainer-Dewar J."/>
            <person name="Goldberg J."/>
            <person name="Griggs A."/>
            <person name="Gujja S."/>
            <person name="Hansen M."/>
            <person name="Howarth C."/>
            <person name="Imamovic A."/>
            <person name="Ireland A."/>
            <person name="Larimer J."/>
            <person name="McCowan C."/>
            <person name="Murphy C."/>
            <person name="Pearson M."/>
            <person name="Poon T.W."/>
            <person name="Priest M."/>
            <person name="Roberts A."/>
            <person name="Saif S."/>
            <person name="Shea T."/>
            <person name="Sisk P."/>
            <person name="Sykes S."/>
            <person name="Wortman J."/>
            <person name="Nusbaum C."/>
            <person name="Birren B."/>
        </authorList>
    </citation>
    <scope>NUCLEOTIDE SEQUENCE [LARGE SCALE GENOMIC DNA]</scope>
    <source>
        <strain evidence="15 16">CBS 617.96</strain>
    </source>
</reference>
<dbReference type="UniPathway" id="UPA00378"/>
<evidence type="ECO:0000256" key="9">
    <source>
        <dbReference type="ARBA" id="ARBA00023136"/>
    </source>
</evidence>
<evidence type="ECO:0000256" key="6">
    <source>
        <dbReference type="ARBA" id="ARBA00022692"/>
    </source>
</evidence>
<keyword evidence="9 12" id="KW-0472">Membrane</keyword>
<dbReference type="EC" id="2.4.1.132" evidence="12"/>
<keyword evidence="8 12" id="KW-1133">Transmembrane helix</keyword>
<feature type="domain" description="Glycosyl transferase family 1" evidence="13">
    <location>
        <begin position="226"/>
        <end position="303"/>
    </location>
</feature>
<keyword evidence="7 12" id="KW-0256">Endoplasmic reticulum</keyword>
<evidence type="ECO:0000256" key="5">
    <source>
        <dbReference type="ARBA" id="ARBA00022679"/>
    </source>
</evidence>
<evidence type="ECO:0000256" key="3">
    <source>
        <dbReference type="ARBA" id="ARBA00004922"/>
    </source>
</evidence>
<dbReference type="Gene3D" id="3.40.50.2000">
    <property type="entry name" value="Glycogen Phosphorylase B"/>
    <property type="match status" value="2"/>
</dbReference>
<feature type="domain" description="Glycosyltransferase subfamily 4-like N-terminal" evidence="14">
    <location>
        <begin position="29"/>
        <end position="219"/>
    </location>
</feature>
<sequence length="512" mass="57696">MAPSQEVGSSPSSSDTRKRIVFFHPDLGIGGAERLIVDAAVGLQEQGNTVTIFTSHCDPQHCFEEARNGTLDVRVRGNTLFPAKFLNRFHILCATLRQIHLLLSIAVLSNELDRLKPDIFIVDQLSACVPFLRWLYPNRQRTLFYCHYPDQLLADRRRTGLSGLVKTIYRFPFDWFEGWSMSASDKIVVNSTFTKSVVSRVWPNLAKSLGVIYPCVSVEAKESKTSLDEKPLWEGRFKILLSINRFERKKDIGLAIKAYHKLSAAERQGTRLVIAGGYDQRITENVQYHKELVELAEGLGLSTATAKTVPTALGVPSDIQVLFLLSVPGPFKATLLKSSRLLLYTPTNEHFGIVPVEAMQYGLPVLASNTGGPIETIVEGKTGWLRDVARLDEWAAIMKKVLHELTPSELEALGRHGKERVRQRFTRDIMARKFEDETSEMLAGKRRAFLERKDITLGLWIVVAFLAALLSTIIKARFGRGDRRASEFARARRMHTDPNPELNTFKTIQLIH</sequence>
<dbReference type="GO" id="GO:0005789">
    <property type="term" value="C:endoplasmic reticulum membrane"/>
    <property type="evidence" value="ECO:0007669"/>
    <property type="project" value="UniProtKB-SubCell"/>
</dbReference>
<dbReference type="AlphaFoldDB" id="W9YXL3"/>
<keyword evidence="4 12" id="KW-0328">Glycosyltransferase</keyword>
<evidence type="ECO:0000256" key="7">
    <source>
        <dbReference type="ARBA" id="ARBA00022824"/>
    </source>
</evidence>
<dbReference type="PANTHER" id="PTHR45918">
    <property type="entry name" value="ALPHA-1,3/1,6-MANNOSYLTRANSFERASE ALG2"/>
    <property type="match status" value="1"/>
</dbReference>
<dbReference type="RefSeq" id="XP_007721894.1">
    <property type="nucleotide sequence ID" value="XM_007723704.1"/>
</dbReference>
<dbReference type="EMBL" id="AMWN01000002">
    <property type="protein sequence ID" value="EXJ94400.1"/>
    <property type="molecule type" value="Genomic_DNA"/>
</dbReference>
<gene>
    <name evidence="15" type="ORF">A1O1_02794</name>
</gene>
<keyword evidence="6 12" id="KW-0812">Transmembrane</keyword>
<dbReference type="InterPro" id="IPR027054">
    <property type="entry name" value="ALG2"/>
</dbReference>
<evidence type="ECO:0000256" key="12">
    <source>
        <dbReference type="RuleBase" id="RU367136"/>
    </source>
</evidence>
<dbReference type="PANTHER" id="PTHR45918:SF1">
    <property type="entry name" value="ALPHA-1,3_1,6-MANNOSYLTRANSFERASE ALG2"/>
    <property type="match status" value="1"/>
</dbReference>
<proteinExistence type="inferred from homology"/>
<comment type="function">
    <text evidence="1 12">Mannosylates Man(2)GlcNAc(2)-dolichol diphosphate and Man(1)GlcNAc(2)-dolichol diphosphate to form Man(3)GlcNAc(2)-dolichol diphosphate.</text>
</comment>
<evidence type="ECO:0000313" key="15">
    <source>
        <dbReference type="EMBL" id="EXJ94400.1"/>
    </source>
</evidence>
<dbReference type="InterPro" id="IPR001296">
    <property type="entry name" value="Glyco_trans_1"/>
</dbReference>
<comment type="subcellular location">
    <subcellularLocation>
        <location evidence="2 12">Endoplasmic reticulum membrane</location>
    </subcellularLocation>
</comment>
<dbReference type="GO" id="GO:0102704">
    <property type="term" value="F:GDP-Man:Man(2)GlcNAc(2)-PP-Dol alpha-1,6-mannosyltransferase activity"/>
    <property type="evidence" value="ECO:0007669"/>
    <property type="project" value="UniProtKB-UniRule"/>
</dbReference>